<protein>
    <submittedName>
        <fullName evidence="2">Uncharacterized protein</fullName>
    </submittedName>
</protein>
<dbReference type="AlphaFoldDB" id="A0AA40A1R2"/>
<comment type="caution">
    <text evidence="2">The sequence shown here is derived from an EMBL/GenBank/DDBJ whole genome shotgun (WGS) entry which is preliminary data.</text>
</comment>
<accession>A0AA40A1R2</accession>
<sequence length="333" mass="36622">MSGVSQTRTRRLDQPAPHANLALRHQPFVKIPSLTSPYSPPGPLKSLSLEPQFIIMTFLRLIPYQPPDYHQGRLEKSPSSASSPQDSNWYPDATTAIEARHFSITEWLANNESAMGRPVPTTITTTNTPISTPSSLSPASAALTTPNSNPQRIKDSPGSILPPRLEAAIRAAREAETLHAYDVGVCAALESMSEYWTRRSRRRHVSSSEKRIFSREAQRLADLVVNAEQEAMASNERLLRKQGIERAERGVLSRGWGRWKEVKEGGDVGQEGHELGVENDVVRLTESIGNLKLGTPSQVGMVAEKVEKLRGAAVVKEEEKGSESSGDENLRTS</sequence>
<evidence type="ECO:0000313" key="3">
    <source>
        <dbReference type="Proteomes" id="UP001172102"/>
    </source>
</evidence>
<feature type="region of interest" description="Disordered" evidence="1">
    <location>
        <begin position="115"/>
        <end position="160"/>
    </location>
</feature>
<name>A0AA40A1R2_9PEZI</name>
<dbReference type="Proteomes" id="UP001172102">
    <property type="component" value="Unassembled WGS sequence"/>
</dbReference>
<dbReference type="EMBL" id="JAUKUA010000006">
    <property type="protein sequence ID" value="KAK0707653.1"/>
    <property type="molecule type" value="Genomic_DNA"/>
</dbReference>
<reference evidence="2" key="1">
    <citation type="submission" date="2023-06" db="EMBL/GenBank/DDBJ databases">
        <title>Genome-scale phylogeny and comparative genomics of the fungal order Sordariales.</title>
        <authorList>
            <consortium name="Lawrence Berkeley National Laboratory"/>
            <person name="Hensen N."/>
            <person name="Bonometti L."/>
            <person name="Westerberg I."/>
            <person name="Brannstrom I.O."/>
            <person name="Guillou S."/>
            <person name="Cros-Aarteil S."/>
            <person name="Calhoun S."/>
            <person name="Haridas S."/>
            <person name="Kuo A."/>
            <person name="Mondo S."/>
            <person name="Pangilinan J."/>
            <person name="Riley R."/>
            <person name="Labutti K."/>
            <person name="Andreopoulos B."/>
            <person name="Lipzen A."/>
            <person name="Chen C."/>
            <person name="Yanf M."/>
            <person name="Daum C."/>
            <person name="Ng V."/>
            <person name="Clum A."/>
            <person name="Steindorff A."/>
            <person name="Ohm R."/>
            <person name="Martin F."/>
            <person name="Silar P."/>
            <person name="Natvig D."/>
            <person name="Lalanne C."/>
            <person name="Gautier V."/>
            <person name="Ament-Velasquez S.L."/>
            <person name="Kruys A."/>
            <person name="Hutchinson M.I."/>
            <person name="Powell A.J."/>
            <person name="Barry K."/>
            <person name="Miller A.N."/>
            <person name="Grigoriev I.V."/>
            <person name="Debuchy R."/>
            <person name="Gladieux P."/>
            <person name="Thoren M.H."/>
            <person name="Johannesson H."/>
        </authorList>
    </citation>
    <scope>NUCLEOTIDE SEQUENCE</scope>
    <source>
        <strain evidence="2">SMH4607-1</strain>
    </source>
</reference>
<feature type="region of interest" description="Disordered" evidence="1">
    <location>
        <begin position="69"/>
        <end position="89"/>
    </location>
</feature>
<proteinExistence type="predicted"/>
<keyword evidence="3" id="KW-1185">Reference proteome</keyword>
<gene>
    <name evidence="2" type="ORF">B0H67DRAFT_319573</name>
</gene>
<feature type="region of interest" description="Disordered" evidence="1">
    <location>
        <begin position="1"/>
        <end position="23"/>
    </location>
</feature>
<feature type="compositionally biased region" description="Low complexity" evidence="1">
    <location>
        <begin position="77"/>
        <end position="87"/>
    </location>
</feature>
<feature type="compositionally biased region" description="Low complexity" evidence="1">
    <location>
        <begin position="120"/>
        <end position="146"/>
    </location>
</feature>
<evidence type="ECO:0000313" key="2">
    <source>
        <dbReference type="EMBL" id="KAK0707653.1"/>
    </source>
</evidence>
<feature type="region of interest" description="Disordered" evidence="1">
    <location>
        <begin position="312"/>
        <end position="333"/>
    </location>
</feature>
<evidence type="ECO:0000256" key="1">
    <source>
        <dbReference type="SAM" id="MobiDB-lite"/>
    </source>
</evidence>
<organism evidence="2 3">
    <name type="scientific">Lasiosphaeris hirsuta</name>
    <dbReference type="NCBI Taxonomy" id="260670"/>
    <lineage>
        <taxon>Eukaryota</taxon>
        <taxon>Fungi</taxon>
        <taxon>Dikarya</taxon>
        <taxon>Ascomycota</taxon>
        <taxon>Pezizomycotina</taxon>
        <taxon>Sordariomycetes</taxon>
        <taxon>Sordariomycetidae</taxon>
        <taxon>Sordariales</taxon>
        <taxon>Lasiosphaeriaceae</taxon>
        <taxon>Lasiosphaeris</taxon>
    </lineage>
</organism>